<comment type="similarity">
    <text evidence="3 9">Belongs to the class-II pyridoxal-phosphate-dependent aminotransferase family. BioF subfamily.</text>
</comment>
<feature type="binding site" evidence="9">
    <location>
        <position position="352"/>
    </location>
    <ligand>
        <name>substrate</name>
    </ligand>
</feature>
<comment type="pathway">
    <text evidence="2 9">Cofactor biosynthesis; biotin biosynthesis.</text>
</comment>
<dbReference type="FunFam" id="3.40.640.10:FF:000095">
    <property type="entry name" value="8-amino-7-oxononanoate synthase"/>
    <property type="match status" value="1"/>
</dbReference>
<dbReference type="InterPro" id="IPR015422">
    <property type="entry name" value="PyrdxlP-dep_Trfase_small"/>
</dbReference>
<dbReference type="PROSITE" id="PS00599">
    <property type="entry name" value="AA_TRANSFER_CLASS_2"/>
    <property type="match status" value="1"/>
</dbReference>
<keyword evidence="5 9" id="KW-0808">Transferase</keyword>
<dbReference type="InterPro" id="IPR015421">
    <property type="entry name" value="PyrdxlP-dep_Trfase_major"/>
</dbReference>
<comment type="cofactor">
    <cofactor evidence="1 9 10">
        <name>pyridoxal 5'-phosphate</name>
        <dbReference type="ChEBI" id="CHEBI:597326"/>
    </cofactor>
</comment>
<evidence type="ECO:0000313" key="13">
    <source>
        <dbReference type="Proteomes" id="UP000468420"/>
    </source>
</evidence>
<dbReference type="Proteomes" id="UP000468420">
    <property type="component" value="Unassembled WGS sequence"/>
</dbReference>
<dbReference type="PANTHER" id="PTHR13693:SF100">
    <property type="entry name" value="8-AMINO-7-OXONONANOATE SYNTHASE"/>
    <property type="match status" value="1"/>
</dbReference>
<dbReference type="RefSeq" id="WP_149692110.1">
    <property type="nucleotide sequence ID" value="NZ_QRDC01000014.1"/>
</dbReference>
<comment type="subunit">
    <text evidence="4 9">Homodimer.</text>
</comment>
<dbReference type="GO" id="GO:0030170">
    <property type="term" value="F:pyridoxal phosphate binding"/>
    <property type="evidence" value="ECO:0007669"/>
    <property type="project" value="UniProtKB-UniRule"/>
</dbReference>
<feature type="binding site" evidence="9">
    <location>
        <begin position="108"/>
        <end position="109"/>
    </location>
    <ligand>
        <name>pyridoxal 5'-phosphate</name>
        <dbReference type="ChEBI" id="CHEBI:597326"/>
    </ligand>
</feature>
<dbReference type="EMBL" id="QRDC01000014">
    <property type="protein sequence ID" value="KAA1276416.1"/>
    <property type="molecule type" value="Genomic_DNA"/>
</dbReference>
<reference evidence="12 13" key="1">
    <citation type="submission" date="2018-08" db="EMBL/GenBank/DDBJ databases">
        <title>Complete genomic analysis of a Citrobacter pasteurii isolated from cockles (Cerastoderma edule) containing a new chromosomic qnrB allele.</title>
        <authorList>
            <person name="Rodrigues A."/>
            <person name="Baptista T."/>
            <person name="Quesada A."/>
            <person name="Campos M.J."/>
        </authorList>
    </citation>
    <scope>NUCLEOTIDE SEQUENCE [LARGE SCALE GENOMIC DNA]</scope>
    <source>
        <strain evidence="12 13">BA18</strain>
    </source>
</reference>
<feature type="modified residue" description="N6-(pyridoxal phosphate)lysine" evidence="9 10">
    <location>
        <position position="236"/>
    </location>
</feature>
<feature type="binding site" evidence="9">
    <location>
        <position position="207"/>
    </location>
    <ligand>
        <name>pyridoxal 5'-phosphate</name>
        <dbReference type="ChEBI" id="CHEBI:597326"/>
    </ligand>
</feature>
<evidence type="ECO:0000256" key="7">
    <source>
        <dbReference type="ARBA" id="ARBA00022898"/>
    </source>
</evidence>
<feature type="binding site" evidence="9">
    <location>
        <position position="179"/>
    </location>
    <ligand>
        <name>pyridoxal 5'-phosphate</name>
        <dbReference type="ChEBI" id="CHEBI:597326"/>
    </ligand>
</feature>
<feature type="binding site" evidence="9">
    <location>
        <position position="133"/>
    </location>
    <ligand>
        <name>substrate</name>
    </ligand>
</feature>
<dbReference type="EC" id="2.3.1.47" evidence="9"/>
<evidence type="ECO:0000256" key="10">
    <source>
        <dbReference type="PIRSR" id="PIRSR604723-51"/>
    </source>
</evidence>
<dbReference type="PANTHER" id="PTHR13693">
    <property type="entry name" value="CLASS II AMINOTRANSFERASE/8-AMINO-7-OXONONANOATE SYNTHASE"/>
    <property type="match status" value="1"/>
</dbReference>
<dbReference type="GO" id="GO:0008710">
    <property type="term" value="F:8-amino-7-oxononanoate synthase activity"/>
    <property type="evidence" value="ECO:0007669"/>
    <property type="project" value="UniProtKB-UniRule"/>
</dbReference>
<dbReference type="InterPro" id="IPR004723">
    <property type="entry name" value="AONS_Archaea/Proteobacteria"/>
</dbReference>
<gene>
    <name evidence="9 12" type="primary">bioF</name>
    <name evidence="12" type="ORF">DXF85_17165</name>
</gene>
<name>A0A6N6K010_9ENTR</name>
<sequence length="384" mass="41315">MTWQQKIDDALAARCAADALRRRYAVTQGAGRWLQADGRQYLNFSSNDYLGLSHHPHIVCAWQQGAERFGVGSGGSGHVSGYSVAHQALEEELAHWLGYSRALLFISGFAANQAVITALMGKEDRIVADRLSHASLLEAASLSPAVLRRFTHNDPQHLARLLSAPCPGQQLVVTEGVFSMDGDSAPLADIHAVAQRQGAWLLVDDAHGIGVTGEEGRGSCWHSQVKPELLVVTFGKGFGVSGAAILCSDSVADYLLQFARHLIYSTSMPPAQAQALRAALAVIRSREGDERRGKLAMLIQRFRAGLDIADFTLANSDSAIQPLIVGDNHKALQLAEALRAQGCWVTAIRPPTVPVGTARLRLTLTQAHECQDIDCLLEVLHGAG</sequence>
<keyword evidence="6 9" id="KW-0093">Biotin biosynthesis</keyword>
<comment type="caution">
    <text evidence="12">The sequence shown here is derived from an EMBL/GenBank/DDBJ whole genome shotgun (WGS) entry which is preliminary data.</text>
</comment>
<dbReference type="NCBIfam" id="TIGR00858">
    <property type="entry name" value="bioF"/>
    <property type="match status" value="1"/>
</dbReference>
<proteinExistence type="inferred from homology"/>
<dbReference type="AlphaFoldDB" id="A0A6N6K010"/>
<feature type="binding site" evidence="9">
    <location>
        <position position="233"/>
    </location>
    <ligand>
        <name>pyridoxal 5'-phosphate</name>
        <dbReference type="ChEBI" id="CHEBI:597326"/>
    </ligand>
</feature>
<evidence type="ECO:0000256" key="5">
    <source>
        <dbReference type="ARBA" id="ARBA00022679"/>
    </source>
</evidence>
<evidence type="ECO:0000313" key="12">
    <source>
        <dbReference type="EMBL" id="KAA1276416.1"/>
    </source>
</evidence>
<comment type="catalytic activity">
    <reaction evidence="8 9">
        <text>6-carboxyhexanoyl-[ACP] + L-alanine + H(+) = (8S)-8-amino-7-oxononanoate + holo-[ACP] + CO2</text>
        <dbReference type="Rhea" id="RHEA:42288"/>
        <dbReference type="Rhea" id="RHEA-COMP:9685"/>
        <dbReference type="Rhea" id="RHEA-COMP:9955"/>
        <dbReference type="ChEBI" id="CHEBI:15378"/>
        <dbReference type="ChEBI" id="CHEBI:16526"/>
        <dbReference type="ChEBI" id="CHEBI:57972"/>
        <dbReference type="ChEBI" id="CHEBI:64479"/>
        <dbReference type="ChEBI" id="CHEBI:78846"/>
        <dbReference type="ChEBI" id="CHEBI:149468"/>
        <dbReference type="EC" id="2.3.1.47"/>
    </reaction>
</comment>
<evidence type="ECO:0000256" key="2">
    <source>
        <dbReference type="ARBA" id="ARBA00004746"/>
    </source>
</evidence>
<evidence type="ECO:0000259" key="11">
    <source>
        <dbReference type="Pfam" id="PF00155"/>
    </source>
</evidence>
<dbReference type="Gene3D" id="3.90.1150.10">
    <property type="entry name" value="Aspartate Aminotransferase, domain 1"/>
    <property type="match status" value="1"/>
</dbReference>
<keyword evidence="7 9" id="KW-0663">Pyridoxal phosphate</keyword>
<comment type="function">
    <text evidence="9">Catalyzes the decarboxylative condensation of pimeloyl-[acyl-carrier protein] and L-alanine to produce 8-amino-7-oxononanoate (AON), [acyl-carrier protein], and carbon dioxide.</text>
</comment>
<dbReference type="InterPro" id="IPR001917">
    <property type="entry name" value="Aminotrans_II_pyridoxalP_BS"/>
</dbReference>
<feature type="binding site" evidence="9">
    <location>
        <position position="21"/>
    </location>
    <ligand>
        <name>substrate</name>
    </ligand>
</feature>
<evidence type="ECO:0000256" key="8">
    <source>
        <dbReference type="ARBA" id="ARBA00047715"/>
    </source>
</evidence>
<dbReference type="Gene3D" id="3.40.640.10">
    <property type="entry name" value="Type I PLP-dependent aspartate aminotransferase-like (Major domain)"/>
    <property type="match status" value="1"/>
</dbReference>
<feature type="domain" description="Aminotransferase class I/classII large" evidence="11">
    <location>
        <begin position="40"/>
        <end position="378"/>
    </location>
</feature>
<evidence type="ECO:0000256" key="3">
    <source>
        <dbReference type="ARBA" id="ARBA00010008"/>
    </source>
</evidence>
<dbReference type="UniPathway" id="UPA00078"/>
<evidence type="ECO:0000256" key="6">
    <source>
        <dbReference type="ARBA" id="ARBA00022756"/>
    </source>
</evidence>
<dbReference type="InterPro" id="IPR004839">
    <property type="entry name" value="Aminotransferase_I/II_large"/>
</dbReference>
<dbReference type="CDD" id="cd06454">
    <property type="entry name" value="KBL_like"/>
    <property type="match status" value="1"/>
</dbReference>
<evidence type="ECO:0000256" key="1">
    <source>
        <dbReference type="ARBA" id="ARBA00001933"/>
    </source>
</evidence>
<dbReference type="Pfam" id="PF00155">
    <property type="entry name" value="Aminotran_1_2"/>
    <property type="match status" value="1"/>
</dbReference>
<accession>A0A6N6K010</accession>
<evidence type="ECO:0000256" key="4">
    <source>
        <dbReference type="ARBA" id="ARBA00011738"/>
    </source>
</evidence>
<dbReference type="InterPro" id="IPR022834">
    <property type="entry name" value="AONS_Proteobacteria"/>
</dbReference>
<evidence type="ECO:0000256" key="9">
    <source>
        <dbReference type="HAMAP-Rule" id="MF_01693"/>
    </source>
</evidence>
<organism evidence="12 13">
    <name type="scientific">Citrobacter pasteurii</name>
    <dbReference type="NCBI Taxonomy" id="1563222"/>
    <lineage>
        <taxon>Bacteria</taxon>
        <taxon>Pseudomonadati</taxon>
        <taxon>Pseudomonadota</taxon>
        <taxon>Gammaproteobacteria</taxon>
        <taxon>Enterobacterales</taxon>
        <taxon>Enterobacteriaceae</taxon>
        <taxon>Citrobacter</taxon>
    </lineage>
</organism>
<protein>
    <recommendedName>
        <fullName evidence="9">8-amino-7-oxononanoate synthase</fullName>
        <shortName evidence="9">AONS</shortName>
        <ecNumber evidence="9">2.3.1.47</ecNumber>
    </recommendedName>
    <alternativeName>
        <fullName evidence="9">7-keto-8-amino-pelargonic acid synthase</fullName>
        <shortName evidence="9">7-KAP synthase</shortName>
        <shortName evidence="9">KAPA synthase</shortName>
    </alternativeName>
    <alternativeName>
        <fullName evidence="9">8-amino-7-ketopelargonate synthase</fullName>
    </alternativeName>
</protein>
<dbReference type="SUPFAM" id="SSF53383">
    <property type="entry name" value="PLP-dependent transferases"/>
    <property type="match status" value="1"/>
</dbReference>
<dbReference type="GO" id="GO:0009102">
    <property type="term" value="P:biotin biosynthetic process"/>
    <property type="evidence" value="ECO:0007669"/>
    <property type="project" value="UniProtKB-UniRule"/>
</dbReference>
<dbReference type="InterPro" id="IPR050087">
    <property type="entry name" value="AON_synthase_class-II"/>
</dbReference>
<dbReference type="HAMAP" id="MF_01693">
    <property type="entry name" value="BioF_aminotrans_2"/>
    <property type="match status" value="1"/>
</dbReference>
<dbReference type="InterPro" id="IPR015424">
    <property type="entry name" value="PyrdxlP-dep_Trfase"/>
</dbReference>
<keyword evidence="12" id="KW-0012">Acyltransferase</keyword>